<keyword evidence="2" id="KW-0472">Membrane</keyword>
<evidence type="ECO:0008006" key="5">
    <source>
        <dbReference type="Google" id="ProtNLM"/>
    </source>
</evidence>
<evidence type="ECO:0000256" key="2">
    <source>
        <dbReference type="SAM" id="Phobius"/>
    </source>
</evidence>
<name>A0AB37XHB1_9ACTN</name>
<proteinExistence type="predicted"/>
<evidence type="ECO:0000313" key="4">
    <source>
        <dbReference type="Proteomes" id="UP000292095"/>
    </source>
</evidence>
<feature type="region of interest" description="Disordered" evidence="1">
    <location>
        <begin position="27"/>
        <end position="60"/>
    </location>
</feature>
<dbReference type="Proteomes" id="UP000292095">
    <property type="component" value="Unassembled WGS sequence"/>
</dbReference>
<keyword evidence="2" id="KW-1133">Transmembrane helix</keyword>
<sequence length="158" mass="16939">MELGDVPAWLALALSAAAIAISVKAQRDGRRSADASERSAKAAEETLADQRRQEADRRAAEEAAAVPRALLRVTHVSRDLFRLHNDGTGAAHNVTFVEEDLPAVFRLKGTGDVSLQAGEAVDFLMAGAWGKPIPPQLFAKWEGQVEPLPIQVPPRGNA</sequence>
<gene>
    <name evidence="3" type="ORF">C0Q91_11095</name>
</gene>
<organism evidence="3 4">
    <name type="scientific">Streptomyces albidoflavus</name>
    <dbReference type="NCBI Taxonomy" id="1886"/>
    <lineage>
        <taxon>Bacteria</taxon>
        <taxon>Bacillati</taxon>
        <taxon>Actinomycetota</taxon>
        <taxon>Actinomycetes</taxon>
        <taxon>Kitasatosporales</taxon>
        <taxon>Streptomycetaceae</taxon>
        <taxon>Streptomyces</taxon>
        <taxon>Streptomyces albidoflavus group</taxon>
    </lineage>
</organism>
<dbReference type="AlphaFoldDB" id="A0AB37XHB1"/>
<accession>A0AB37XHB1</accession>
<evidence type="ECO:0000256" key="1">
    <source>
        <dbReference type="SAM" id="MobiDB-lite"/>
    </source>
</evidence>
<protein>
    <recommendedName>
        <fullName evidence="5">Secreted protein</fullName>
    </recommendedName>
</protein>
<keyword evidence="2" id="KW-0812">Transmembrane</keyword>
<evidence type="ECO:0000313" key="3">
    <source>
        <dbReference type="EMBL" id="RZE41720.1"/>
    </source>
</evidence>
<feature type="transmembrane region" description="Helical" evidence="2">
    <location>
        <begin position="6"/>
        <end position="23"/>
    </location>
</feature>
<dbReference type="RefSeq" id="WP_078485255.1">
    <property type="nucleotide sequence ID" value="NC_020990.1"/>
</dbReference>
<comment type="caution">
    <text evidence="3">The sequence shown here is derived from an EMBL/GenBank/DDBJ whole genome shotgun (WGS) entry which is preliminary data.</text>
</comment>
<reference evidence="3 4" key="1">
    <citation type="submission" date="2017-12" db="EMBL/GenBank/DDBJ databases">
        <title>Population genomics insights into the ecological differentiation and adaptive evolution in streptomycetes.</title>
        <authorList>
            <person name="Li Y."/>
            <person name="Huang Y."/>
        </authorList>
    </citation>
    <scope>NUCLEOTIDE SEQUENCE [LARGE SCALE GENOMIC DNA]</scope>
    <source>
        <strain evidence="3 4">FXJ.2339</strain>
    </source>
</reference>
<dbReference type="EMBL" id="PKLK01000013">
    <property type="protein sequence ID" value="RZE41720.1"/>
    <property type="molecule type" value="Genomic_DNA"/>
</dbReference>